<feature type="region of interest" description="Disordered" evidence="1">
    <location>
        <begin position="1"/>
        <end position="45"/>
    </location>
</feature>
<accession>A0A2U1KWZ9</accession>
<comment type="caution">
    <text evidence="2">The sequence shown here is derived from an EMBL/GenBank/DDBJ whole genome shotgun (WGS) entry which is preliminary data.</text>
</comment>
<sequence length="126" mass="14468">MKDRDGAVRDGQSEQGMGRFGVRMNGNEEQEEQGTSSEEGNDASENLGMAMFYTLVSSAKDWHTELFARDNVDEEVIVPHGEPLTIDTFLAWREDSRENWHLKEPRTADDDMTEDYEDYDEARDDV</sequence>
<reference evidence="2 3" key="1">
    <citation type="journal article" date="2018" name="Mol. Plant">
        <title>The genome of Artemisia annua provides insight into the evolution of Asteraceae family and artemisinin biosynthesis.</title>
        <authorList>
            <person name="Shen Q."/>
            <person name="Zhang L."/>
            <person name="Liao Z."/>
            <person name="Wang S."/>
            <person name="Yan T."/>
            <person name="Shi P."/>
            <person name="Liu M."/>
            <person name="Fu X."/>
            <person name="Pan Q."/>
            <person name="Wang Y."/>
            <person name="Lv Z."/>
            <person name="Lu X."/>
            <person name="Zhang F."/>
            <person name="Jiang W."/>
            <person name="Ma Y."/>
            <person name="Chen M."/>
            <person name="Hao X."/>
            <person name="Li L."/>
            <person name="Tang Y."/>
            <person name="Lv G."/>
            <person name="Zhou Y."/>
            <person name="Sun X."/>
            <person name="Brodelius P.E."/>
            <person name="Rose J.K.C."/>
            <person name="Tang K."/>
        </authorList>
    </citation>
    <scope>NUCLEOTIDE SEQUENCE [LARGE SCALE GENOMIC DNA]</scope>
    <source>
        <strain evidence="3">cv. Huhao1</strain>
        <tissue evidence="2">Leaf</tissue>
    </source>
</reference>
<feature type="region of interest" description="Disordered" evidence="1">
    <location>
        <begin position="103"/>
        <end position="126"/>
    </location>
</feature>
<dbReference type="Proteomes" id="UP000245207">
    <property type="component" value="Unassembled WGS sequence"/>
</dbReference>
<dbReference type="InterPro" id="IPR040213">
    <property type="entry name" value="GIR2-like"/>
</dbReference>
<evidence type="ECO:0000313" key="2">
    <source>
        <dbReference type="EMBL" id="PWA41285.1"/>
    </source>
</evidence>
<name>A0A2U1KWZ9_ARTAN</name>
<evidence type="ECO:0000313" key="3">
    <source>
        <dbReference type="Proteomes" id="UP000245207"/>
    </source>
</evidence>
<feature type="compositionally biased region" description="Basic and acidic residues" evidence="1">
    <location>
        <begin position="1"/>
        <end position="12"/>
    </location>
</feature>
<proteinExistence type="predicted"/>
<gene>
    <name evidence="2" type="ORF">CTI12_AA554690</name>
</gene>
<dbReference type="OrthoDB" id="277175at2759"/>
<dbReference type="STRING" id="35608.A0A2U1KWZ9"/>
<dbReference type="EMBL" id="PKPP01013181">
    <property type="protein sequence ID" value="PWA41285.1"/>
    <property type="molecule type" value="Genomic_DNA"/>
</dbReference>
<protein>
    <submittedName>
        <fullName evidence="2">RWD domain-containing protein 1</fullName>
    </submittedName>
</protein>
<evidence type="ECO:0000256" key="1">
    <source>
        <dbReference type="SAM" id="MobiDB-lite"/>
    </source>
</evidence>
<organism evidence="2 3">
    <name type="scientific">Artemisia annua</name>
    <name type="common">Sweet wormwood</name>
    <dbReference type="NCBI Taxonomy" id="35608"/>
    <lineage>
        <taxon>Eukaryota</taxon>
        <taxon>Viridiplantae</taxon>
        <taxon>Streptophyta</taxon>
        <taxon>Embryophyta</taxon>
        <taxon>Tracheophyta</taxon>
        <taxon>Spermatophyta</taxon>
        <taxon>Magnoliopsida</taxon>
        <taxon>eudicotyledons</taxon>
        <taxon>Gunneridae</taxon>
        <taxon>Pentapetalae</taxon>
        <taxon>asterids</taxon>
        <taxon>campanulids</taxon>
        <taxon>Asterales</taxon>
        <taxon>Asteraceae</taxon>
        <taxon>Asteroideae</taxon>
        <taxon>Anthemideae</taxon>
        <taxon>Artemisiinae</taxon>
        <taxon>Artemisia</taxon>
    </lineage>
</organism>
<dbReference type="AlphaFoldDB" id="A0A2U1KWZ9"/>
<feature type="compositionally biased region" description="Acidic residues" evidence="1">
    <location>
        <begin position="110"/>
        <end position="126"/>
    </location>
</feature>
<dbReference type="PANTHER" id="PTHR12292">
    <property type="entry name" value="RWD DOMAIN-CONTAINING PROTEIN"/>
    <property type="match status" value="1"/>
</dbReference>
<keyword evidence="3" id="KW-1185">Reference proteome</keyword>